<keyword evidence="1" id="KW-0472">Membrane</keyword>
<keyword evidence="1" id="KW-1133">Transmembrane helix</keyword>
<keyword evidence="1" id="KW-0812">Transmembrane</keyword>
<dbReference type="EMBL" id="SJPG01000001">
    <property type="protein sequence ID" value="TWT64336.1"/>
    <property type="molecule type" value="Genomic_DNA"/>
</dbReference>
<sequence>MQCAFACAIISLKCCICSGRTRKTDFGYALNGCSVLNGQYILNLLSIEFLIYIEVYIMNSIFRFSLLMIVLTLPGCGGGDSVPICDLSGTVTLDGTPVKYGRIDFVADSSKGNNGAKGYATIVDGKYDTSSASDKGTTGGAYIAQITAYEQKPVETEDETVEVPPTKMLCVAYPVEKDLPEETTVINFELSDEALGYDHSKAQARRVANEP</sequence>
<keyword evidence="3" id="KW-1185">Reference proteome</keyword>
<comment type="caution">
    <text evidence="2">The sequence shown here is derived from an EMBL/GenBank/DDBJ whole genome shotgun (WGS) entry which is preliminary data.</text>
</comment>
<accession>A0A5C5XMA5</accession>
<dbReference type="Proteomes" id="UP000316095">
    <property type="component" value="Unassembled WGS sequence"/>
</dbReference>
<proteinExistence type="predicted"/>
<reference evidence="2 3" key="1">
    <citation type="submission" date="2019-02" db="EMBL/GenBank/DDBJ databases">
        <title>Deep-cultivation of Planctomycetes and their phenomic and genomic characterization uncovers novel biology.</title>
        <authorList>
            <person name="Wiegand S."/>
            <person name="Jogler M."/>
            <person name="Boedeker C."/>
            <person name="Pinto D."/>
            <person name="Vollmers J."/>
            <person name="Rivas-Marin E."/>
            <person name="Kohn T."/>
            <person name="Peeters S.H."/>
            <person name="Heuer A."/>
            <person name="Rast P."/>
            <person name="Oberbeckmann S."/>
            <person name="Bunk B."/>
            <person name="Jeske O."/>
            <person name="Meyerdierks A."/>
            <person name="Storesund J.E."/>
            <person name="Kallscheuer N."/>
            <person name="Luecker S."/>
            <person name="Lage O.M."/>
            <person name="Pohl T."/>
            <person name="Merkel B.J."/>
            <person name="Hornburger P."/>
            <person name="Mueller R.-W."/>
            <person name="Bruemmer F."/>
            <person name="Labrenz M."/>
            <person name="Spormann A.M."/>
            <person name="Op Den Camp H."/>
            <person name="Overmann J."/>
            <person name="Amann R."/>
            <person name="Jetten M.S.M."/>
            <person name="Mascher T."/>
            <person name="Medema M.H."/>
            <person name="Devos D.P."/>
            <person name="Kaster A.-K."/>
            <person name="Ovreas L."/>
            <person name="Rohde M."/>
            <person name="Galperin M.Y."/>
            <person name="Jogler C."/>
        </authorList>
    </citation>
    <scope>NUCLEOTIDE SEQUENCE [LARGE SCALE GENOMIC DNA]</scope>
    <source>
        <strain evidence="2 3">Pan54</strain>
    </source>
</reference>
<evidence type="ECO:0000313" key="3">
    <source>
        <dbReference type="Proteomes" id="UP000316095"/>
    </source>
</evidence>
<name>A0A5C5XMA5_9PLAN</name>
<evidence type="ECO:0000313" key="2">
    <source>
        <dbReference type="EMBL" id="TWT64336.1"/>
    </source>
</evidence>
<gene>
    <name evidence="2" type="ORF">Pan54_50980</name>
</gene>
<organism evidence="2 3">
    <name type="scientific">Rubinisphaera italica</name>
    <dbReference type="NCBI Taxonomy" id="2527969"/>
    <lineage>
        <taxon>Bacteria</taxon>
        <taxon>Pseudomonadati</taxon>
        <taxon>Planctomycetota</taxon>
        <taxon>Planctomycetia</taxon>
        <taxon>Planctomycetales</taxon>
        <taxon>Planctomycetaceae</taxon>
        <taxon>Rubinisphaera</taxon>
    </lineage>
</organism>
<dbReference type="AlphaFoldDB" id="A0A5C5XMA5"/>
<protein>
    <submittedName>
        <fullName evidence="2">Uncharacterized protein</fullName>
    </submittedName>
</protein>
<evidence type="ECO:0000256" key="1">
    <source>
        <dbReference type="SAM" id="Phobius"/>
    </source>
</evidence>
<feature type="transmembrane region" description="Helical" evidence="1">
    <location>
        <begin position="41"/>
        <end position="62"/>
    </location>
</feature>